<proteinExistence type="predicted"/>
<feature type="region of interest" description="Disordered" evidence="1">
    <location>
        <begin position="1"/>
        <end position="50"/>
    </location>
</feature>
<accession>A0A0F9T7B8</accession>
<organism evidence="2">
    <name type="scientific">marine sediment metagenome</name>
    <dbReference type="NCBI Taxonomy" id="412755"/>
    <lineage>
        <taxon>unclassified sequences</taxon>
        <taxon>metagenomes</taxon>
        <taxon>ecological metagenomes</taxon>
    </lineage>
</organism>
<protein>
    <submittedName>
        <fullName evidence="2">Uncharacterized protein</fullName>
    </submittedName>
</protein>
<evidence type="ECO:0000256" key="1">
    <source>
        <dbReference type="SAM" id="MobiDB-lite"/>
    </source>
</evidence>
<evidence type="ECO:0000313" key="2">
    <source>
        <dbReference type="EMBL" id="KKN77110.1"/>
    </source>
</evidence>
<sequence>MARKKIRSSRETPLMESYNTPPYKTSGHNTPLIPNIGKNKEPLIPKMGPS</sequence>
<reference evidence="2" key="1">
    <citation type="journal article" date="2015" name="Nature">
        <title>Complex archaea that bridge the gap between prokaryotes and eukaryotes.</title>
        <authorList>
            <person name="Spang A."/>
            <person name="Saw J.H."/>
            <person name="Jorgensen S.L."/>
            <person name="Zaremba-Niedzwiedzka K."/>
            <person name="Martijn J."/>
            <person name="Lind A.E."/>
            <person name="van Eijk R."/>
            <person name="Schleper C."/>
            <person name="Guy L."/>
            <person name="Ettema T.J."/>
        </authorList>
    </citation>
    <scope>NUCLEOTIDE SEQUENCE</scope>
</reference>
<dbReference type="AlphaFoldDB" id="A0A0F9T7B8"/>
<comment type="caution">
    <text evidence="2">The sequence shown here is derived from an EMBL/GenBank/DDBJ whole genome shotgun (WGS) entry which is preliminary data.</text>
</comment>
<name>A0A0F9T7B8_9ZZZZ</name>
<gene>
    <name evidence="2" type="ORF">LCGC14_0363060</name>
</gene>
<feature type="compositionally biased region" description="Polar residues" evidence="1">
    <location>
        <begin position="17"/>
        <end position="29"/>
    </location>
</feature>
<dbReference type="EMBL" id="LAZR01000284">
    <property type="protein sequence ID" value="KKN77110.1"/>
    <property type="molecule type" value="Genomic_DNA"/>
</dbReference>